<feature type="domain" description="DNA-directed RNA polymerase C-terminal" evidence="8">
    <location>
        <begin position="448"/>
        <end position="598"/>
    </location>
</feature>
<dbReference type="Pfam" id="PF00940">
    <property type="entry name" value="RNA_pol"/>
    <property type="match status" value="2"/>
</dbReference>
<feature type="domain" description="DNA-directed RNA polymerase C-terminal" evidence="8">
    <location>
        <begin position="285"/>
        <end position="437"/>
    </location>
</feature>
<dbReference type="EMBL" id="CP018791">
    <property type="protein sequence ID" value="ARR02700.1"/>
    <property type="molecule type" value="Genomic_DNA"/>
</dbReference>
<dbReference type="EC" id="2.7.7.6" evidence="2"/>
<dbReference type="PANTHER" id="PTHR10102:SF0">
    <property type="entry name" value="DNA-DIRECTED RNA POLYMERASE, MITOCHONDRIAL"/>
    <property type="match status" value="1"/>
</dbReference>
<dbReference type="SUPFAM" id="SSF56672">
    <property type="entry name" value="DNA/RNA polymerases"/>
    <property type="match status" value="1"/>
</dbReference>
<comment type="similarity">
    <text evidence="1">Belongs to the phage and mitochondrial RNA polymerase family.</text>
</comment>
<comment type="catalytic activity">
    <reaction evidence="7">
        <text>RNA(n) + a ribonucleoside 5'-triphosphate = RNA(n+1) + diphosphate</text>
        <dbReference type="Rhea" id="RHEA:21248"/>
        <dbReference type="Rhea" id="RHEA-COMP:14527"/>
        <dbReference type="Rhea" id="RHEA-COMP:17342"/>
        <dbReference type="ChEBI" id="CHEBI:33019"/>
        <dbReference type="ChEBI" id="CHEBI:61557"/>
        <dbReference type="ChEBI" id="CHEBI:140395"/>
        <dbReference type="EC" id="2.7.7.6"/>
    </reaction>
</comment>
<dbReference type="GO" id="GO:0003899">
    <property type="term" value="F:DNA-directed RNA polymerase activity"/>
    <property type="evidence" value="ECO:0007669"/>
    <property type="project" value="UniProtKB-EC"/>
</dbReference>
<dbReference type="GO" id="GO:0000428">
    <property type="term" value="C:DNA-directed RNA polymerase complex"/>
    <property type="evidence" value="ECO:0007669"/>
    <property type="project" value="UniProtKB-KW"/>
</dbReference>
<dbReference type="OrthoDB" id="6717254at2"/>
<dbReference type="InterPro" id="IPR002092">
    <property type="entry name" value="DNA-dir_Rpol_phage-type"/>
</dbReference>
<evidence type="ECO:0000259" key="8">
    <source>
        <dbReference type="Pfam" id="PF00940"/>
    </source>
</evidence>
<dbReference type="PANTHER" id="PTHR10102">
    <property type="entry name" value="DNA-DIRECTED RNA POLYMERASE, MITOCHONDRIAL"/>
    <property type="match status" value="1"/>
</dbReference>
<dbReference type="Gene3D" id="1.10.287.280">
    <property type="match status" value="1"/>
</dbReference>
<dbReference type="GO" id="GO:0003677">
    <property type="term" value="F:DNA binding"/>
    <property type="evidence" value="ECO:0007669"/>
    <property type="project" value="InterPro"/>
</dbReference>
<accession>A0A1X9T2G5</accession>
<organism evidence="9 10">
    <name type="scientific">Campylobacter vicugnae</name>
    <dbReference type="NCBI Taxonomy" id="1660076"/>
    <lineage>
        <taxon>Bacteria</taxon>
        <taxon>Pseudomonadati</taxon>
        <taxon>Campylobacterota</taxon>
        <taxon>Epsilonproteobacteria</taxon>
        <taxon>Campylobacterales</taxon>
        <taxon>Campylobacteraceae</taxon>
        <taxon>Campylobacter</taxon>
    </lineage>
</organism>
<evidence type="ECO:0000256" key="4">
    <source>
        <dbReference type="ARBA" id="ARBA00022679"/>
    </source>
</evidence>
<dbReference type="RefSeq" id="WP_086333945.1">
    <property type="nucleotide sequence ID" value="NZ_CP018791.1"/>
</dbReference>
<evidence type="ECO:0000313" key="10">
    <source>
        <dbReference type="Proteomes" id="UP000194265"/>
    </source>
</evidence>
<keyword evidence="6" id="KW-0804">Transcription</keyword>
<dbReference type="STRING" id="1660074.CVIC8964_1311"/>
<gene>
    <name evidence="9" type="ORF">CVIC8964_1311</name>
</gene>
<evidence type="ECO:0000256" key="5">
    <source>
        <dbReference type="ARBA" id="ARBA00022695"/>
    </source>
</evidence>
<evidence type="ECO:0000256" key="3">
    <source>
        <dbReference type="ARBA" id="ARBA00022478"/>
    </source>
</evidence>
<dbReference type="AlphaFoldDB" id="A0A1X9T2G5"/>
<reference evidence="9 10" key="1">
    <citation type="journal article" date="2017" name="Genome Biol. Evol.">
        <title>Comparative Genomic Analysis Identifies a Campylobacter Clade Deficient in Selenium Metabolism.</title>
        <authorList>
            <person name="Miller W.G."/>
            <person name="Yee E."/>
            <person name="Lopes B.S."/>
            <person name="Chapman M.H."/>
            <person name="Huynh S."/>
            <person name="Bono J.L."/>
            <person name="Parker C.T."/>
            <person name="Strachan N.J.C."/>
            <person name="Forbes K.J."/>
        </authorList>
    </citation>
    <scope>NUCLEOTIDE SEQUENCE [LARGE SCALE GENOMIC DNA]</scope>
    <source>
        <strain evidence="9 10">RM8964</strain>
    </source>
</reference>
<evidence type="ECO:0000256" key="6">
    <source>
        <dbReference type="ARBA" id="ARBA00023163"/>
    </source>
</evidence>
<sequence length="627" mass="71741">MEKYSRRSAKAKIKAICESQDKSIEVLSNKILEWKEEYLKGNIGKPYKTKTDVVNMVTEDIADELAISILFTTILLGKTTFQSYIGHVASQINLEIESFRKAQLAAWVLAYCDGGAYNIIAPAIGSMMNYSVEPKISLSIEDSQELARCFFLPPSKDKLNDWTNPYNGGYSFERSYAILGDSFNKHDYPIDLNTLNILQSVKYKLTNNVDTPQKLDEEASDDRVVQFALAEIQTRKVLKEYRDDEFSFMWKFDKRGRVYSCGYDINVQGDSYRKASLEFAKEEIVNESGMRWLKIDIANHYGLDKELWEDRVKFVDENDSILEALADKADEPLLYIQAVEAYRKAQRGLPTGYIVRLDATASGPQIMNTLFRDIEGMKYLNVLGDDTRYDLYTLVAKMMYENTKDSQIWRDLNNDFAKVRKIVKKPIMTSFYNSTSKPKEIFGENTIELQEFYKALKRYCEGALAVQDTINACWSNSKDVNIWTLPDGHTAYCPVSKVLESKIEIPEKGMKITYTHTVQKANFAESRSLCPNLVHSLDGYICREIVKRLHSKGIEVSPIHDSFGVHPNNCDELRKVYRELLAEIYEEDTLTNLLKEITGSDINVDIPAANEDIAQAIRDNVNGYYIC</sequence>
<name>A0A1X9T2G5_9BACT</name>
<keyword evidence="3" id="KW-0240">DNA-directed RNA polymerase</keyword>
<evidence type="ECO:0000313" key="9">
    <source>
        <dbReference type="EMBL" id="ARR02700.1"/>
    </source>
</evidence>
<proteinExistence type="inferred from homology"/>
<evidence type="ECO:0000256" key="7">
    <source>
        <dbReference type="ARBA" id="ARBA00048552"/>
    </source>
</evidence>
<dbReference type="Gene3D" id="3.30.70.370">
    <property type="match status" value="1"/>
</dbReference>
<dbReference type="Proteomes" id="UP000194265">
    <property type="component" value="Chromosome"/>
</dbReference>
<evidence type="ECO:0000256" key="2">
    <source>
        <dbReference type="ARBA" id="ARBA00012418"/>
    </source>
</evidence>
<dbReference type="InterPro" id="IPR043502">
    <property type="entry name" value="DNA/RNA_pol_sf"/>
</dbReference>
<protein>
    <recommendedName>
        <fullName evidence="2">DNA-directed RNA polymerase</fullName>
        <ecNumber evidence="2">2.7.7.6</ecNumber>
    </recommendedName>
</protein>
<keyword evidence="5" id="KW-0548">Nucleotidyltransferase</keyword>
<dbReference type="InterPro" id="IPR046950">
    <property type="entry name" value="DNA-dir_Rpol_C_phage-type"/>
</dbReference>
<dbReference type="GO" id="GO:0006351">
    <property type="term" value="P:DNA-templated transcription"/>
    <property type="evidence" value="ECO:0007669"/>
    <property type="project" value="InterPro"/>
</dbReference>
<evidence type="ECO:0000256" key="1">
    <source>
        <dbReference type="ARBA" id="ARBA00009493"/>
    </source>
</evidence>
<keyword evidence="4" id="KW-0808">Transferase</keyword>